<dbReference type="AlphaFoldDB" id="A0ABD2NUC9"/>
<accession>A0ABD2NUC9</accession>
<reference evidence="1 2" key="1">
    <citation type="journal article" date="2021" name="BMC Biol.">
        <title>Horizontally acquired antibacterial genes associated with adaptive radiation of ladybird beetles.</title>
        <authorList>
            <person name="Li H.S."/>
            <person name="Tang X.F."/>
            <person name="Huang Y.H."/>
            <person name="Xu Z.Y."/>
            <person name="Chen M.L."/>
            <person name="Du X.Y."/>
            <person name="Qiu B.Y."/>
            <person name="Chen P.T."/>
            <person name="Zhang W."/>
            <person name="Slipinski A."/>
            <person name="Escalona H.E."/>
            <person name="Waterhouse R.M."/>
            <person name="Zwick A."/>
            <person name="Pang H."/>
        </authorList>
    </citation>
    <scope>NUCLEOTIDE SEQUENCE [LARGE SCALE GENOMIC DNA]</scope>
    <source>
        <strain evidence="1">SYSU2018</strain>
    </source>
</reference>
<protein>
    <submittedName>
        <fullName evidence="1">Uncharacterized protein</fullName>
    </submittedName>
</protein>
<comment type="caution">
    <text evidence="1">The sequence shown here is derived from an EMBL/GenBank/DDBJ whole genome shotgun (WGS) entry which is preliminary data.</text>
</comment>
<proteinExistence type="predicted"/>
<evidence type="ECO:0000313" key="2">
    <source>
        <dbReference type="Proteomes" id="UP001516400"/>
    </source>
</evidence>
<keyword evidence="2" id="KW-1185">Reference proteome</keyword>
<evidence type="ECO:0000313" key="1">
    <source>
        <dbReference type="EMBL" id="KAL3282224.1"/>
    </source>
</evidence>
<sequence>MTKLDDICLVISDIKITQEYLKAEIASSRSILGKHSRIIDEHTSTLVIHYDILKLQQEEISTLQSNIEIIQKDRAKCISDQQQADIRKSRIAQNVAELNLASSS</sequence>
<dbReference type="Proteomes" id="UP001516400">
    <property type="component" value="Unassembled WGS sequence"/>
</dbReference>
<gene>
    <name evidence="1" type="ORF">HHI36_005418</name>
</gene>
<dbReference type="EMBL" id="JABFTP020000144">
    <property type="protein sequence ID" value="KAL3282224.1"/>
    <property type="molecule type" value="Genomic_DNA"/>
</dbReference>
<organism evidence="1 2">
    <name type="scientific">Cryptolaemus montrouzieri</name>
    <dbReference type="NCBI Taxonomy" id="559131"/>
    <lineage>
        <taxon>Eukaryota</taxon>
        <taxon>Metazoa</taxon>
        <taxon>Ecdysozoa</taxon>
        <taxon>Arthropoda</taxon>
        <taxon>Hexapoda</taxon>
        <taxon>Insecta</taxon>
        <taxon>Pterygota</taxon>
        <taxon>Neoptera</taxon>
        <taxon>Endopterygota</taxon>
        <taxon>Coleoptera</taxon>
        <taxon>Polyphaga</taxon>
        <taxon>Cucujiformia</taxon>
        <taxon>Coccinelloidea</taxon>
        <taxon>Coccinellidae</taxon>
        <taxon>Scymninae</taxon>
        <taxon>Scymnini</taxon>
        <taxon>Cryptolaemus</taxon>
    </lineage>
</organism>
<name>A0ABD2NUC9_9CUCU</name>